<keyword evidence="1 3" id="KW-0853">WD repeat</keyword>
<dbReference type="InterPro" id="IPR015943">
    <property type="entry name" value="WD40/YVTN_repeat-like_dom_sf"/>
</dbReference>
<sequence>TKDGSVCVCISEDEIVAWHTKTQKLARKVTINIRREKAKRRRQGYGSIFNKEEYSRRKGHREEEEGEGEREEEEEEEEEILSPLTCVKMVDEGNRMCVCGCENGDVLLVDLASAEIVEICEGHTASVTGLSVVEGCIYSSGEDKRIYEWKLELTSEGEFSEGNDEGEEEEQQQKQNKKQRGGITGHSLSTLSDTLSLALHRELGVEDSCTCIHASPSYVMVGFADSSLRVYHRDSFRHFVTLYGHSLPINSVAVSEDEYVIATGSVDKTIKIWNLPFGDCKKTMKHHSKPITSIVFLPFTHYLFSSSRDCSLCMWDCDKCCLVTEVLGHNEPVNSLSISSGGRWLYSVGKGMCVRIWRRSEEMVFVQHEEEERMRVQLDREEREERVKRMRGEVRKLAQAMLEDIKDLEGLDGDEEEEEREGGRGGGGRGEGISLSSAITQHLHTTHTVEMDVESGEKERKEGEALLYSLELATKERERYEEFIKANGMTVAFSPHISSKEAKEKKKEDDVKEKEEREEEEEEEEREEAEKEVFKPSPLLLNLPPHLYLLRILRNRISPASLLSLVTSLPQVHTFSLILFLEQCVREHIDVEFCCSIISVIISTNMRSLVSYSSKTEKQLEQLHECVKICSEWKKEVGLCVSGARTAVSLWKDEDNCEWVSSIEDAGGKRRALLE</sequence>
<feature type="region of interest" description="Disordered" evidence="5">
    <location>
        <begin position="407"/>
        <end position="434"/>
    </location>
</feature>
<feature type="compositionally biased region" description="Acidic residues" evidence="5">
    <location>
        <begin position="410"/>
        <end position="420"/>
    </location>
</feature>
<organism evidence="6 7">
    <name type="scientific">Aduncisulcus paluster</name>
    <dbReference type="NCBI Taxonomy" id="2918883"/>
    <lineage>
        <taxon>Eukaryota</taxon>
        <taxon>Metamonada</taxon>
        <taxon>Carpediemonas-like organisms</taxon>
        <taxon>Aduncisulcus</taxon>
    </lineage>
</organism>
<dbReference type="EMBL" id="BQXS01012383">
    <property type="protein sequence ID" value="GKT22232.1"/>
    <property type="molecule type" value="Genomic_DNA"/>
</dbReference>
<keyword evidence="7" id="KW-1185">Reference proteome</keyword>
<feature type="compositionally biased region" description="Acidic residues" evidence="5">
    <location>
        <begin position="158"/>
        <end position="170"/>
    </location>
</feature>
<feature type="repeat" description="WD" evidence="3">
    <location>
        <begin position="242"/>
        <end position="283"/>
    </location>
</feature>
<dbReference type="PROSITE" id="PS50082">
    <property type="entry name" value="WD_REPEATS_2"/>
    <property type="match status" value="3"/>
</dbReference>
<dbReference type="PROSITE" id="PS50294">
    <property type="entry name" value="WD_REPEATS_REGION"/>
    <property type="match status" value="2"/>
</dbReference>
<evidence type="ECO:0000313" key="7">
    <source>
        <dbReference type="Proteomes" id="UP001057375"/>
    </source>
</evidence>
<feature type="compositionally biased region" description="Acidic residues" evidence="5">
    <location>
        <begin position="64"/>
        <end position="80"/>
    </location>
</feature>
<evidence type="ECO:0000256" key="1">
    <source>
        <dbReference type="ARBA" id="ARBA00022574"/>
    </source>
</evidence>
<keyword evidence="4" id="KW-0175">Coiled coil</keyword>
<dbReference type="SMART" id="SM00320">
    <property type="entry name" value="WD40"/>
    <property type="match status" value="6"/>
</dbReference>
<evidence type="ECO:0000256" key="5">
    <source>
        <dbReference type="SAM" id="MobiDB-lite"/>
    </source>
</evidence>
<name>A0ABQ5K321_9EUKA</name>
<dbReference type="PANTHER" id="PTHR19853">
    <property type="entry name" value="WD REPEAT CONTAINING PROTEIN 3 WDR3"/>
    <property type="match status" value="1"/>
</dbReference>
<evidence type="ECO:0008006" key="8">
    <source>
        <dbReference type="Google" id="ProtNLM"/>
    </source>
</evidence>
<feature type="repeat" description="WD" evidence="3">
    <location>
        <begin position="326"/>
        <end position="357"/>
    </location>
</feature>
<feature type="non-terminal residue" evidence="6">
    <location>
        <position position="1"/>
    </location>
</feature>
<feature type="region of interest" description="Disordered" evidence="5">
    <location>
        <begin position="56"/>
        <end position="80"/>
    </location>
</feature>
<dbReference type="SUPFAM" id="SSF50978">
    <property type="entry name" value="WD40 repeat-like"/>
    <property type="match status" value="1"/>
</dbReference>
<dbReference type="InterPro" id="IPR019775">
    <property type="entry name" value="WD40_repeat_CS"/>
</dbReference>
<comment type="caution">
    <text evidence="6">The sequence shown here is derived from an EMBL/GenBank/DDBJ whole genome shotgun (WGS) entry which is preliminary data.</text>
</comment>
<protein>
    <recommendedName>
        <fullName evidence="8">Small-subunit processome Utp12 domain-containing protein</fullName>
    </recommendedName>
</protein>
<proteinExistence type="predicted"/>
<feature type="compositionally biased region" description="Acidic residues" evidence="5">
    <location>
        <begin position="516"/>
        <end position="527"/>
    </location>
</feature>
<dbReference type="InterPro" id="IPR001680">
    <property type="entry name" value="WD40_rpt"/>
</dbReference>
<accession>A0ABQ5K321</accession>
<feature type="repeat" description="WD" evidence="3">
    <location>
        <begin position="284"/>
        <end position="316"/>
    </location>
</feature>
<reference evidence="6" key="1">
    <citation type="submission" date="2022-03" db="EMBL/GenBank/DDBJ databases">
        <title>Draft genome sequence of Aduncisulcus paluster, a free-living microaerophilic Fornicata.</title>
        <authorList>
            <person name="Yuyama I."/>
            <person name="Kume K."/>
            <person name="Tamura T."/>
            <person name="Inagaki Y."/>
            <person name="Hashimoto T."/>
        </authorList>
    </citation>
    <scope>NUCLEOTIDE SEQUENCE</scope>
    <source>
        <strain evidence="6">NY0171</strain>
    </source>
</reference>
<evidence type="ECO:0000313" key="6">
    <source>
        <dbReference type="EMBL" id="GKT22232.1"/>
    </source>
</evidence>
<dbReference type="InterPro" id="IPR051570">
    <property type="entry name" value="TBC1_cilium_biogenesis"/>
</dbReference>
<dbReference type="InterPro" id="IPR036322">
    <property type="entry name" value="WD40_repeat_dom_sf"/>
</dbReference>
<keyword evidence="2" id="KW-0677">Repeat</keyword>
<evidence type="ECO:0000256" key="4">
    <source>
        <dbReference type="SAM" id="Coils"/>
    </source>
</evidence>
<gene>
    <name evidence="6" type="ORF">ADUPG1_012080</name>
</gene>
<dbReference type="PROSITE" id="PS00678">
    <property type="entry name" value="WD_REPEATS_1"/>
    <property type="match status" value="1"/>
</dbReference>
<dbReference type="Gene3D" id="2.130.10.10">
    <property type="entry name" value="YVTN repeat-like/Quinoprotein amine dehydrogenase"/>
    <property type="match status" value="2"/>
</dbReference>
<dbReference type="Proteomes" id="UP001057375">
    <property type="component" value="Unassembled WGS sequence"/>
</dbReference>
<feature type="compositionally biased region" description="Basic and acidic residues" evidence="5">
    <location>
        <begin position="498"/>
        <end position="515"/>
    </location>
</feature>
<feature type="region of interest" description="Disordered" evidence="5">
    <location>
        <begin position="157"/>
        <end position="187"/>
    </location>
</feature>
<evidence type="ECO:0000256" key="3">
    <source>
        <dbReference type="PROSITE-ProRule" id="PRU00221"/>
    </source>
</evidence>
<evidence type="ECO:0000256" key="2">
    <source>
        <dbReference type="ARBA" id="ARBA00022737"/>
    </source>
</evidence>
<feature type="coiled-coil region" evidence="4">
    <location>
        <begin position="366"/>
        <end position="400"/>
    </location>
</feature>
<dbReference type="Pfam" id="PF25172">
    <property type="entry name" value="Beta-prop_WDR3_2nd"/>
    <property type="match status" value="1"/>
</dbReference>
<feature type="region of interest" description="Disordered" evidence="5">
    <location>
        <begin position="495"/>
        <end position="531"/>
    </location>
</feature>
<dbReference type="PANTHER" id="PTHR19853:SF0">
    <property type="entry name" value="WD REPEAT-CONTAINING PROTEIN 3"/>
    <property type="match status" value="1"/>
</dbReference>